<proteinExistence type="predicted"/>
<name>A0A392QD66_9FABA</name>
<keyword evidence="2" id="KW-1185">Reference proteome</keyword>
<sequence length="102" mass="11470">MDKEITWSARNKSKTVENYNFGLRVVHGLARGAQLKEILDLRSRCLRVAQHHGAWRAIVVVCWLLEGVACVGRNTPCARRRLLCSSLRVAQFISRVAQKLGG</sequence>
<protein>
    <submittedName>
        <fullName evidence="1">Uncharacterized protein</fullName>
    </submittedName>
</protein>
<comment type="caution">
    <text evidence="1">The sequence shown here is derived from an EMBL/GenBank/DDBJ whole genome shotgun (WGS) entry which is preliminary data.</text>
</comment>
<organism evidence="1 2">
    <name type="scientific">Trifolium medium</name>
    <dbReference type="NCBI Taxonomy" id="97028"/>
    <lineage>
        <taxon>Eukaryota</taxon>
        <taxon>Viridiplantae</taxon>
        <taxon>Streptophyta</taxon>
        <taxon>Embryophyta</taxon>
        <taxon>Tracheophyta</taxon>
        <taxon>Spermatophyta</taxon>
        <taxon>Magnoliopsida</taxon>
        <taxon>eudicotyledons</taxon>
        <taxon>Gunneridae</taxon>
        <taxon>Pentapetalae</taxon>
        <taxon>rosids</taxon>
        <taxon>fabids</taxon>
        <taxon>Fabales</taxon>
        <taxon>Fabaceae</taxon>
        <taxon>Papilionoideae</taxon>
        <taxon>50 kb inversion clade</taxon>
        <taxon>NPAAA clade</taxon>
        <taxon>Hologalegina</taxon>
        <taxon>IRL clade</taxon>
        <taxon>Trifolieae</taxon>
        <taxon>Trifolium</taxon>
    </lineage>
</organism>
<dbReference type="EMBL" id="LXQA010126799">
    <property type="protein sequence ID" value="MCI21787.1"/>
    <property type="molecule type" value="Genomic_DNA"/>
</dbReference>
<reference evidence="1 2" key="1">
    <citation type="journal article" date="2018" name="Front. Plant Sci.">
        <title>Red Clover (Trifolium pratense) and Zigzag Clover (T. medium) - A Picture of Genomic Similarities and Differences.</title>
        <authorList>
            <person name="Dluhosova J."/>
            <person name="Istvanek J."/>
            <person name="Nedelnik J."/>
            <person name="Repkova J."/>
        </authorList>
    </citation>
    <scope>NUCLEOTIDE SEQUENCE [LARGE SCALE GENOMIC DNA]</scope>
    <source>
        <strain evidence="2">cv. 10/8</strain>
        <tissue evidence="1">Leaf</tissue>
    </source>
</reference>
<dbReference type="Proteomes" id="UP000265520">
    <property type="component" value="Unassembled WGS sequence"/>
</dbReference>
<dbReference type="AlphaFoldDB" id="A0A392QD66"/>
<accession>A0A392QD66</accession>
<evidence type="ECO:0000313" key="2">
    <source>
        <dbReference type="Proteomes" id="UP000265520"/>
    </source>
</evidence>
<evidence type="ECO:0000313" key="1">
    <source>
        <dbReference type="EMBL" id="MCI21787.1"/>
    </source>
</evidence>